<dbReference type="InterPro" id="IPR005828">
    <property type="entry name" value="MFS_sugar_transport-like"/>
</dbReference>
<feature type="transmembrane region" description="Helical" evidence="9">
    <location>
        <begin position="140"/>
        <end position="162"/>
    </location>
</feature>
<keyword evidence="6 9" id="KW-1133">Transmembrane helix</keyword>
<dbReference type="PROSITE" id="PS00216">
    <property type="entry name" value="SUGAR_TRANSPORT_1"/>
    <property type="match status" value="1"/>
</dbReference>
<feature type="transmembrane region" description="Helical" evidence="9">
    <location>
        <begin position="279"/>
        <end position="298"/>
    </location>
</feature>
<evidence type="ECO:0000313" key="11">
    <source>
        <dbReference type="EMBL" id="ADP37169.1"/>
    </source>
</evidence>
<dbReference type="Pfam" id="PF00083">
    <property type="entry name" value="Sugar_tr"/>
    <property type="match status" value="1"/>
</dbReference>
<feature type="domain" description="Major facilitator superfamily (MFS) profile" evidence="10">
    <location>
        <begin position="50"/>
        <end position="472"/>
    </location>
</feature>
<evidence type="ECO:0000256" key="4">
    <source>
        <dbReference type="ARBA" id="ARBA00022597"/>
    </source>
</evidence>
<evidence type="ECO:0000256" key="2">
    <source>
        <dbReference type="ARBA" id="ARBA00010992"/>
    </source>
</evidence>
<dbReference type="InterPro" id="IPR020846">
    <property type="entry name" value="MFS_dom"/>
</dbReference>
<dbReference type="PANTHER" id="PTHR48021">
    <property type="match status" value="1"/>
</dbReference>
<evidence type="ECO:0000259" key="10">
    <source>
        <dbReference type="PROSITE" id="PS50850"/>
    </source>
</evidence>
<evidence type="ECO:0000256" key="3">
    <source>
        <dbReference type="ARBA" id="ARBA00022448"/>
    </source>
</evidence>
<accession>E3VWX9</accession>
<dbReference type="InterPro" id="IPR036259">
    <property type="entry name" value="MFS_trans_sf"/>
</dbReference>
<keyword evidence="7 9" id="KW-0472">Membrane</keyword>
<dbReference type="CDD" id="cd17358">
    <property type="entry name" value="MFS_GLUT6_8_Class3_like"/>
    <property type="match status" value="1"/>
</dbReference>
<proteinExistence type="inferred from homology"/>
<dbReference type="NCBIfam" id="TIGR00879">
    <property type="entry name" value="SP"/>
    <property type="match status" value="1"/>
</dbReference>
<reference evidence="11" key="1">
    <citation type="submission" date="2010-09" db="EMBL/GenBank/DDBJ databases">
        <title>The Vitis vinifera sugar transporter gene family: phylogenetic overview and macroarray expression profiling.</title>
        <authorList>
            <person name="Afoufa-Bastien D."/>
            <person name="Medici A."/>
            <person name="Jeauffre J."/>
            <person name="Coutos-Thevenot P."/>
            <person name="Lemoine R."/>
            <person name="Atanassova R."/>
            <person name="Laloi M."/>
        </authorList>
    </citation>
    <scope>NUCLEOTIDE SEQUENCE</scope>
</reference>
<dbReference type="InterPro" id="IPR005829">
    <property type="entry name" value="Sugar_transporter_CS"/>
</dbReference>
<dbReference type="GO" id="GO:0051119">
    <property type="term" value="F:sugar transmembrane transporter activity"/>
    <property type="evidence" value="ECO:0007669"/>
    <property type="project" value="InterPro"/>
</dbReference>
<keyword evidence="4" id="KW-0762">Sugar transport</keyword>
<comment type="similarity">
    <text evidence="2 8">Belongs to the major facilitator superfamily. Sugar transporter (TC 2.A.1.1) family.</text>
</comment>
<dbReference type="FunFam" id="1.20.1250.20:FF:000043">
    <property type="entry name" value="sugar transporter ERD6-like 6"/>
    <property type="match status" value="1"/>
</dbReference>
<dbReference type="PROSITE" id="PS00217">
    <property type="entry name" value="SUGAR_TRANSPORT_2"/>
    <property type="match status" value="1"/>
</dbReference>
<feature type="transmembrane region" description="Helical" evidence="9">
    <location>
        <begin position="83"/>
        <end position="103"/>
    </location>
</feature>
<keyword evidence="3 8" id="KW-0813">Transport</keyword>
<feature type="transmembrane region" description="Helical" evidence="9">
    <location>
        <begin position="318"/>
        <end position="339"/>
    </location>
</feature>
<feature type="transmembrane region" description="Helical" evidence="9">
    <location>
        <begin position="115"/>
        <end position="134"/>
    </location>
</feature>
<feature type="transmembrane region" description="Helical" evidence="9">
    <location>
        <begin position="174"/>
        <end position="192"/>
    </location>
</feature>
<dbReference type="SUPFAM" id="SSF103473">
    <property type="entry name" value="MFS general substrate transporter"/>
    <property type="match status" value="1"/>
</dbReference>
<feature type="transmembrane region" description="Helical" evidence="9">
    <location>
        <begin position="380"/>
        <end position="408"/>
    </location>
</feature>
<dbReference type="PRINTS" id="PR00171">
    <property type="entry name" value="SUGRTRNSPORT"/>
</dbReference>
<evidence type="ECO:0000256" key="5">
    <source>
        <dbReference type="ARBA" id="ARBA00022692"/>
    </source>
</evidence>
<dbReference type="Gene3D" id="1.20.1250.20">
    <property type="entry name" value="MFS general substrate transporter like domains"/>
    <property type="match status" value="1"/>
</dbReference>
<evidence type="ECO:0000256" key="7">
    <source>
        <dbReference type="ARBA" id="ARBA00023136"/>
    </source>
</evidence>
<evidence type="ECO:0000256" key="1">
    <source>
        <dbReference type="ARBA" id="ARBA00004141"/>
    </source>
</evidence>
<sequence length="472" mass="51114">MSFRDENEDGRDLRKPFLHTGSWYRMGSRQSSMMGSSQVIRDSSVSVVACVLIVALGPIQFGFTSGYSSPTQSAITKDLGLTVSEYSLFGSLSNVGAMVGAIASGQISEYIGRKGSLMIAAIPNIIGWLTISFAKDYSFLYMGRLLEGFGVGIISYTVPVYIAEISPQNLRGGLGSVNQLSVTIGILLAYLLGLFLNWRLLAVLGILPCTILIPGLFFIPESPRWLAKMGMTEDFEASLQVLRGFDTDITFEVNEIKRAVASTSRRTTIRFAELKQRRYWYPLMVGIGLLILQQLSGINGVLFYSTTIFESAGVSSSNLATCLVGVIQVIATGITTWLLDKAGRRLLLIISSSVMTISLLVVAVSFFLKDAVSKDSSLYSIMSILAVVGVVAMVVGFSLGMGPIPWVIMSEILPINIKGLAGSVATLSNWFFSFVVTMTANLLLTWSSGGLSVCLSLSHTHTQYAPCNYMVE</sequence>
<keyword evidence="5 9" id="KW-0812">Transmembrane</keyword>
<dbReference type="EMBL" id="HQ323304">
    <property type="protein sequence ID" value="ADP37169.1"/>
    <property type="molecule type" value="Genomic_DNA"/>
</dbReference>
<dbReference type="InterPro" id="IPR003663">
    <property type="entry name" value="Sugar/inositol_transpt"/>
</dbReference>
<gene>
    <name evidence="11" type="ORF">GSVIVT00014605001</name>
</gene>
<feature type="transmembrane region" description="Helical" evidence="9">
    <location>
        <begin position="420"/>
        <end position="443"/>
    </location>
</feature>
<feature type="transmembrane region" description="Helical" evidence="9">
    <location>
        <begin position="346"/>
        <end position="368"/>
    </location>
</feature>
<dbReference type="GO" id="GO:0016020">
    <property type="term" value="C:membrane"/>
    <property type="evidence" value="ECO:0007669"/>
    <property type="project" value="UniProtKB-SubCell"/>
</dbReference>
<feature type="transmembrane region" description="Helical" evidence="9">
    <location>
        <begin position="43"/>
        <end position="63"/>
    </location>
</feature>
<evidence type="ECO:0000256" key="9">
    <source>
        <dbReference type="SAM" id="Phobius"/>
    </source>
</evidence>
<dbReference type="InterPro" id="IPR044775">
    <property type="entry name" value="MFS_ERD6/Tret1-like"/>
</dbReference>
<name>E3VWX9_VITVI</name>
<dbReference type="ExpressionAtlas" id="E3VWX9">
    <property type="expression patterns" value="baseline and differential"/>
</dbReference>
<dbReference type="PROSITE" id="PS50850">
    <property type="entry name" value="MFS"/>
    <property type="match status" value="1"/>
</dbReference>
<dbReference type="AlphaFoldDB" id="E3VWX9"/>
<dbReference type="PANTHER" id="PTHR48021:SF23">
    <property type="entry name" value="SUGAR TRANSPORTER ERD6-LIKE 6"/>
    <property type="match status" value="1"/>
</dbReference>
<evidence type="ECO:0000256" key="8">
    <source>
        <dbReference type="RuleBase" id="RU003346"/>
    </source>
</evidence>
<evidence type="ECO:0000256" key="6">
    <source>
        <dbReference type="ARBA" id="ARBA00022989"/>
    </source>
</evidence>
<dbReference type="InterPro" id="IPR050549">
    <property type="entry name" value="MFS_Trehalose_Transporter"/>
</dbReference>
<protein>
    <submittedName>
        <fullName evidence="11">Putative ERD6-like transporter</fullName>
    </submittedName>
</protein>
<feature type="transmembrane region" description="Helical" evidence="9">
    <location>
        <begin position="198"/>
        <end position="219"/>
    </location>
</feature>
<organism evidence="11">
    <name type="scientific">Vitis vinifera</name>
    <name type="common">Grape</name>
    <dbReference type="NCBI Taxonomy" id="29760"/>
    <lineage>
        <taxon>Eukaryota</taxon>
        <taxon>Viridiplantae</taxon>
        <taxon>Streptophyta</taxon>
        <taxon>Embryophyta</taxon>
        <taxon>Tracheophyta</taxon>
        <taxon>Spermatophyta</taxon>
        <taxon>Magnoliopsida</taxon>
        <taxon>eudicotyledons</taxon>
        <taxon>Gunneridae</taxon>
        <taxon>Pentapetalae</taxon>
        <taxon>rosids</taxon>
        <taxon>Vitales</taxon>
        <taxon>Vitaceae</taxon>
        <taxon>Viteae</taxon>
        <taxon>Vitis</taxon>
    </lineage>
</organism>
<comment type="subcellular location">
    <subcellularLocation>
        <location evidence="1">Membrane</location>
        <topology evidence="1">Multi-pass membrane protein</topology>
    </subcellularLocation>
</comment>